<feature type="compositionally biased region" description="Low complexity" evidence="9">
    <location>
        <begin position="262"/>
        <end position="280"/>
    </location>
</feature>
<keyword evidence="8" id="KW-0863">Zinc-finger</keyword>
<dbReference type="Proteomes" id="UP001231189">
    <property type="component" value="Unassembled WGS sequence"/>
</dbReference>
<dbReference type="GO" id="GO:0008285">
    <property type="term" value="P:negative regulation of cell population proliferation"/>
    <property type="evidence" value="ECO:0007669"/>
    <property type="project" value="InterPro"/>
</dbReference>
<dbReference type="GO" id="GO:0005886">
    <property type="term" value="C:plasma membrane"/>
    <property type="evidence" value="ECO:0007669"/>
    <property type="project" value="UniProtKB-SubCell"/>
</dbReference>
<feature type="region of interest" description="Disordered" evidence="9">
    <location>
        <begin position="224"/>
        <end position="280"/>
    </location>
</feature>
<evidence type="ECO:0000256" key="3">
    <source>
        <dbReference type="ARBA" id="ARBA00022475"/>
    </source>
</evidence>
<evidence type="ECO:0000256" key="8">
    <source>
        <dbReference type="PROSITE-ProRule" id="PRU00047"/>
    </source>
</evidence>
<dbReference type="InterPro" id="IPR043502">
    <property type="entry name" value="DNA/RNA_pol_sf"/>
</dbReference>
<evidence type="ECO:0000256" key="6">
    <source>
        <dbReference type="ARBA" id="ARBA00023136"/>
    </source>
</evidence>
<dbReference type="SUPFAM" id="SSF56672">
    <property type="entry name" value="DNA/RNA polymerases"/>
    <property type="match status" value="1"/>
</dbReference>
<evidence type="ECO:0000256" key="4">
    <source>
        <dbReference type="ARBA" id="ARBA00022692"/>
    </source>
</evidence>
<dbReference type="Gene3D" id="3.60.10.10">
    <property type="entry name" value="Endonuclease/exonuclease/phosphatase"/>
    <property type="match status" value="1"/>
</dbReference>
<dbReference type="SUPFAM" id="SSF56219">
    <property type="entry name" value="DNase I-like"/>
    <property type="match status" value="1"/>
</dbReference>
<feature type="region of interest" description="Disordered" evidence="9">
    <location>
        <begin position="531"/>
        <end position="686"/>
    </location>
</feature>
<dbReference type="GO" id="GO:0003676">
    <property type="term" value="F:nucleic acid binding"/>
    <property type="evidence" value="ECO:0007669"/>
    <property type="project" value="InterPro"/>
</dbReference>
<keyword evidence="8" id="KW-0862">Zinc</keyword>
<feature type="region of interest" description="Disordered" evidence="9">
    <location>
        <begin position="1756"/>
        <end position="1787"/>
    </location>
</feature>
<feature type="compositionally biased region" description="Low complexity" evidence="9">
    <location>
        <begin position="232"/>
        <end position="253"/>
    </location>
</feature>
<feature type="region of interest" description="Disordered" evidence="9">
    <location>
        <begin position="737"/>
        <end position="774"/>
    </location>
</feature>
<evidence type="ECO:0000256" key="1">
    <source>
        <dbReference type="ARBA" id="ARBA00004162"/>
    </source>
</evidence>
<organism evidence="13 14">
    <name type="scientific">Lolium multiflorum</name>
    <name type="common">Italian ryegrass</name>
    <name type="synonym">Lolium perenne subsp. multiflorum</name>
    <dbReference type="NCBI Taxonomy" id="4521"/>
    <lineage>
        <taxon>Eukaryota</taxon>
        <taxon>Viridiplantae</taxon>
        <taxon>Streptophyta</taxon>
        <taxon>Embryophyta</taxon>
        <taxon>Tracheophyta</taxon>
        <taxon>Spermatophyta</taxon>
        <taxon>Magnoliopsida</taxon>
        <taxon>Liliopsida</taxon>
        <taxon>Poales</taxon>
        <taxon>Poaceae</taxon>
        <taxon>BOP clade</taxon>
        <taxon>Pooideae</taxon>
        <taxon>Poodae</taxon>
        <taxon>Poeae</taxon>
        <taxon>Poeae Chloroplast Group 2 (Poeae type)</taxon>
        <taxon>Loliodinae</taxon>
        <taxon>Loliinae</taxon>
        <taxon>Lolium</taxon>
    </lineage>
</organism>
<gene>
    <name evidence="13" type="ORF">QYE76_001484</name>
</gene>
<feature type="domain" description="Reverse transcriptase" evidence="12">
    <location>
        <begin position="1401"/>
        <end position="1677"/>
    </location>
</feature>
<dbReference type="InterPro" id="IPR001878">
    <property type="entry name" value="Znf_CCHC"/>
</dbReference>
<protein>
    <submittedName>
        <fullName evidence="13">Uncharacterized protein</fullName>
    </submittedName>
</protein>
<feature type="region of interest" description="Disordered" evidence="9">
    <location>
        <begin position="711"/>
        <end position="730"/>
    </location>
</feature>
<evidence type="ECO:0000256" key="2">
    <source>
        <dbReference type="ARBA" id="ARBA00022473"/>
    </source>
</evidence>
<dbReference type="Pfam" id="PF03372">
    <property type="entry name" value="Exo_endo_phos"/>
    <property type="match status" value="1"/>
</dbReference>
<dbReference type="GO" id="GO:0003824">
    <property type="term" value="F:catalytic activity"/>
    <property type="evidence" value="ECO:0007669"/>
    <property type="project" value="InterPro"/>
</dbReference>
<evidence type="ECO:0000259" key="11">
    <source>
        <dbReference type="PROSITE" id="PS50158"/>
    </source>
</evidence>
<evidence type="ECO:0000256" key="10">
    <source>
        <dbReference type="SAM" id="Phobius"/>
    </source>
</evidence>
<feature type="compositionally biased region" description="Basic and acidic residues" evidence="9">
    <location>
        <begin position="531"/>
        <end position="640"/>
    </location>
</feature>
<dbReference type="InterPro" id="IPR036691">
    <property type="entry name" value="Endo/exonu/phosph_ase_sf"/>
</dbReference>
<dbReference type="EMBL" id="JAUUTY010000005">
    <property type="protein sequence ID" value="KAK1627169.1"/>
    <property type="molecule type" value="Genomic_DNA"/>
</dbReference>
<evidence type="ECO:0000256" key="9">
    <source>
        <dbReference type="SAM" id="MobiDB-lite"/>
    </source>
</evidence>
<comment type="similarity">
    <text evidence="7">Belongs to the DVL/RTFL small polypeptides family.</text>
</comment>
<dbReference type="GO" id="GO:0008270">
    <property type="term" value="F:zinc ion binding"/>
    <property type="evidence" value="ECO:0007669"/>
    <property type="project" value="UniProtKB-KW"/>
</dbReference>
<comment type="caution">
    <text evidence="13">The sequence shown here is derived from an EMBL/GenBank/DDBJ whole genome shotgun (WGS) entry which is preliminary data.</text>
</comment>
<keyword evidence="8" id="KW-0479">Metal-binding</keyword>
<keyword evidence="5 10" id="KW-1133">Transmembrane helix</keyword>
<feature type="transmembrane region" description="Helical" evidence="10">
    <location>
        <begin position="1713"/>
        <end position="1732"/>
    </location>
</feature>
<keyword evidence="6 10" id="KW-0472">Membrane</keyword>
<dbReference type="Pfam" id="PF08137">
    <property type="entry name" value="DVL"/>
    <property type="match status" value="1"/>
</dbReference>
<keyword evidence="2" id="KW-0217">Developmental protein</keyword>
<reference evidence="13" key="1">
    <citation type="submission" date="2023-07" db="EMBL/GenBank/DDBJ databases">
        <title>A chromosome-level genome assembly of Lolium multiflorum.</title>
        <authorList>
            <person name="Chen Y."/>
            <person name="Copetti D."/>
            <person name="Kolliker R."/>
            <person name="Studer B."/>
        </authorList>
    </citation>
    <scope>NUCLEOTIDE SEQUENCE</scope>
    <source>
        <strain evidence="13">02402/16</strain>
        <tissue evidence="13">Leaf</tissue>
    </source>
</reference>
<evidence type="ECO:0000259" key="12">
    <source>
        <dbReference type="PROSITE" id="PS50878"/>
    </source>
</evidence>
<comment type="subcellular location">
    <subcellularLocation>
        <location evidence="1">Cell membrane</location>
        <topology evidence="1">Single-pass membrane protein</topology>
    </subcellularLocation>
</comment>
<feature type="domain" description="CCHC-type" evidence="11">
    <location>
        <begin position="217"/>
        <end position="233"/>
    </location>
</feature>
<dbReference type="Pfam" id="PF00078">
    <property type="entry name" value="RVT_1"/>
    <property type="match status" value="1"/>
</dbReference>
<proteinExistence type="inferred from homology"/>
<feature type="region of interest" description="Disordered" evidence="9">
    <location>
        <begin position="1"/>
        <end position="103"/>
    </location>
</feature>
<dbReference type="GO" id="GO:0048367">
    <property type="term" value="P:shoot system development"/>
    <property type="evidence" value="ECO:0007669"/>
    <property type="project" value="UniProtKB-ARBA"/>
</dbReference>
<accession>A0AAD8VYN1</accession>
<evidence type="ECO:0000313" key="13">
    <source>
        <dbReference type="EMBL" id="KAK1627169.1"/>
    </source>
</evidence>
<feature type="compositionally biased region" description="Low complexity" evidence="9">
    <location>
        <begin position="10"/>
        <end position="43"/>
    </location>
</feature>
<dbReference type="InterPro" id="IPR005135">
    <property type="entry name" value="Endo/exonuclease/phosphatase"/>
</dbReference>
<name>A0AAD8VYN1_LOLMU</name>
<sequence>MTAPTLLRRAPPATGSAATAAAAPSPAQPHQPNRLSSPATSASPPCPPGFERPLAGRGLDADLQIPSDLESERRAPLSSGSEAVPDSLTRGASSAPDEPGAAARKVRFAAQDLQVDSAINASHGAPRPCLKKSRATSAPAINAWAPDIPVLRAAETVLPGLPSLLARSLTETAQGQSVPSIHEDIHGGWVEVKPPYWWRTNARTNRVCRADCRDPLKCRACRRNGHKARDCTSPGSSPTSSIRPSSSSPCPSSASPPPAPPSAATSSSSPPPASRRSAAAMPRIGDPSLRTAEGHVLVMASAASGLAASRLCNHAAVVWLGRGRPLVNAAEMSRAIHAYTSVDETLFRVVPHFPEDFLVSFDHQHHRELLTKQPGRFSHGELDIHSSPWRLNAHADVIDFYHHVHLCIEGVQLNDWTDDIAAQILGPKTVFHYFDIATLMKEDATALKLWAWSADPNKIPKVLYVTVVPKPDGGNGGASSSSTVGRRGLIRRAIIHLDLHEDYTPDREGRPPRQVVTNTFDWVLGVIDGEQQVRDRAKTPSRSFRDDDRDRRDGDRDRRRDDDDRGRGRDSSRQSWRDRLFRSRSRAVQDRKDDRDRGSYHRDDGRDGRRGDRDGRRRGMELSTPDARRIDTSKTQRFKDGTVLPASGSRTRNRSPDRVASRQRTAARGMERGRSLPPAPRPNSCTIIVTQRASPVTWLRRASPCFTAQVRPQADGVGSTSPPATPVHATARAPPTLASATPAEKTPSPGTQSASPEAETPMHDQGEAEDDASEQAATPLFVPLVPALLDAPASTPPRPPTARRKTLAGVSGFAGFPVNRASPRLKKKRGGMPIARLAEKVLCHRLGIVNEGEEVTEAAIAKFVEMFKGTLPDIMISALRALFRMDCDFATAVEQALVDHGGQGGPDFQPQLLMDDVKPNINFLDWNVRGLNDPDRCDVVSELVVSTSCDLVCMQETKLEAVDQFLAAKLGGNRLRGFAQRPALGTRGGILLLWNENAVQVTNIEIQTYSLSATVTIIESQLLFKITTVYGPTRDNLKDDFFNELVAAKPPVDMRWLVTGDFNQVYRARDKNRDNSNRSRINRFRDALNTCGLKEIHLQNRKYTWSNEQQDPTMSKLDGFFCNEDWDISFDTHILHALSSALSDHCPLLLAKVDGPRRPKSFRFENFWIKMPGFKETVQDAWNAPNTHIEPCQRLFHKLSNTSLRLRKWSKSLFSKAKVEFHMANEIILRLDIAQESRALSPQERDLRARLKRRILGLAVLERSRKHQSSRVRCLKEGDANTRYFHLRINGRRRKNIIHRLKNGNGWVTEHNQKKSIIHEHFKNVTKKAPPRTRDFNWANVPIPTCDLSDLGDPFTEDEVKEAIHGTNSHKAPGPDGFTGAFFKTCWDIIKHDLLAVINDFSNLRTNNLHWLNSANIVLIPKKEGAEEITDFRPISLIHAIAKIIAKMMATRLAPHMNDLVSNAQSAFIKKRSIHDNFLYVRNLARRLHKSKTPTLLFKLDIKKAFDSVRWDYLMNLLEHLGFPTTFRDWVSALLASGSSRVLLNGLAGDPIKHGRGLRQGDPLSPLLFVLSIDPLHYILRKATQQGHLHLLRGRTPTFRTSLYADDAAIFMAPFKEDINFLASILDRFGEVTGLVTNCAKSQVAPIQCGGIDLQDILQPFPAALTTFPMRYLGLPLSLTRLKRVHLQYLEDKVAGKLVPWLGKHASMAGRNILVKAVLTSVVIYFITVLELPMEKKQRRKMEMCMDDKWKLSKKGSRRSGTVAPAAATNSPVGLKGRTARGSGRSVPGRLASLAKEQRARFYIMRRCVTMLVCWRD</sequence>
<keyword evidence="3" id="KW-1003">Cell membrane</keyword>
<dbReference type="PROSITE" id="PS50158">
    <property type="entry name" value="ZF_CCHC"/>
    <property type="match status" value="1"/>
</dbReference>
<dbReference type="InterPro" id="IPR000477">
    <property type="entry name" value="RT_dom"/>
</dbReference>
<dbReference type="InterPro" id="IPR012552">
    <property type="entry name" value="DVL"/>
</dbReference>
<evidence type="ECO:0000313" key="14">
    <source>
        <dbReference type="Proteomes" id="UP001231189"/>
    </source>
</evidence>
<evidence type="ECO:0000256" key="7">
    <source>
        <dbReference type="ARBA" id="ARBA00024340"/>
    </source>
</evidence>
<dbReference type="PROSITE" id="PS50878">
    <property type="entry name" value="RT_POL"/>
    <property type="match status" value="1"/>
</dbReference>
<dbReference type="CDD" id="cd01650">
    <property type="entry name" value="RT_nLTR_like"/>
    <property type="match status" value="1"/>
</dbReference>
<keyword evidence="4 10" id="KW-0812">Transmembrane</keyword>
<evidence type="ECO:0000256" key="5">
    <source>
        <dbReference type="ARBA" id="ARBA00022989"/>
    </source>
</evidence>
<dbReference type="PANTHER" id="PTHR19446">
    <property type="entry name" value="REVERSE TRANSCRIPTASES"/>
    <property type="match status" value="1"/>
</dbReference>
<keyword evidence="14" id="KW-1185">Reference proteome</keyword>